<evidence type="ECO:0000313" key="1">
    <source>
        <dbReference type="EMBL" id="KAK0479135.1"/>
    </source>
</evidence>
<reference evidence="1" key="1">
    <citation type="submission" date="2023-06" db="EMBL/GenBank/DDBJ databases">
        <authorList>
            <consortium name="Lawrence Berkeley National Laboratory"/>
            <person name="Ahrendt S."/>
            <person name="Sahu N."/>
            <person name="Indic B."/>
            <person name="Wong-Bajracharya J."/>
            <person name="Merenyi Z."/>
            <person name="Ke H.-M."/>
            <person name="Monk M."/>
            <person name="Kocsube S."/>
            <person name="Drula E."/>
            <person name="Lipzen A."/>
            <person name="Balint B."/>
            <person name="Henrissat B."/>
            <person name="Andreopoulos B."/>
            <person name="Martin F.M."/>
            <person name="Harder C.B."/>
            <person name="Rigling D."/>
            <person name="Ford K.L."/>
            <person name="Foster G.D."/>
            <person name="Pangilinan J."/>
            <person name="Papanicolaou A."/>
            <person name="Barry K."/>
            <person name="LaButti K."/>
            <person name="Viragh M."/>
            <person name="Koriabine M."/>
            <person name="Yan M."/>
            <person name="Riley R."/>
            <person name="Champramary S."/>
            <person name="Plett K.L."/>
            <person name="Tsai I.J."/>
            <person name="Slot J."/>
            <person name="Sipos G."/>
            <person name="Plett J."/>
            <person name="Nagy L.G."/>
            <person name="Grigoriev I.V."/>
        </authorList>
    </citation>
    <scope>NUCLEOTIDE SEQUENCE</scope>
    <source>
        <strain evidence="1">ICMP 16352</strain>
    </source>
</reference>
<keyword evidence="2" id="KW-1185">Reference proteome</keyword>
<dbReference type="AlphaFoldDB" id="A0AA39P886"/>
<dbReference type="Proteomes" id="UP001175227">
    <property type="component" value="Unassembled WGS sequence"/>
</dbReference>
<evidence type="ECO:0008006" key="3">
    <source>
        <dbReference type="Google" id="ProtNLM"/>
    </source>
</evidence>
<accession>A0AA39P886</accession>
<protein>
    <recommendedName>
        <fullName evidence="3">Heterokaryon incompatibility domain-containing protein</fullName>
    </recommendedName>
</protein>
<organism evidence="1 2">
    <name type="scientific">Armillaria novae-zelandiae</name>
    <dbReference type="NCBI Taxonomy" id="153914"/>
    <lineage>
        <taxon>Eukaryota</taxon>
        <taxon>Fungi</taxon>
        <taxon>Dikarya</taxon>
        <taxon>Basidiomycota</taxon>
        <taxon>Agaricomycotina</taxon>
        <taxon>Agaricomycetes</taxon>
        <taxon>Agaricomycetidae</taxon>
        <taxon>Agaricales</taxon>
        <taxon>Marasmiineae</taxon>
        <taxon>Physalacriaceae</taxon>
        <taxon>Armillaria</taxon>
    </lineage>
</organism>
<name>A0AA39P886_9AGAR</name>
<dbReference type="EMBL" id="JAUEPR010000012">
    <property type="protein sequence ID" value="KAK0479135.1"/>
    <property type="molecule type" value="Genomic_DNA"/>
</dbReference>
<evidence type="ECO:0000313" key="2">
    <source>
        <dbReference type="Proteomes" id="UP001175227"/>
    </source>
</evidence>
<sequence length="645" mass="74027">MSINNMLESLFNGVGASQPYFPLTTTTTQVYIAGSSQRQLSTALRRQWIPTLAHEEFTGYLAPFKAWCGRKKVMVSRSWWQKKKSASRWFEHSRVSLWYDKGITSVLNNAPELNKVVRRCPPIYHEPRNLPDITLTALTETGRAESTIPVPKQCYYTGRRPVISSALADTRCADLGVDGVLKRLNATLCTSYSLGSKVLSLWRKPTLRSILKPYVERNDDFGTVYSHLRHFWYRYDVAAIEDALRTGEEKDRQWRKEVLVDGRITTSNMPTRRMWDLYANRVAPPWVRPSWVVYGPWEEWSMTRVCGISHAWVDENDRVDVITPINGGEWPVPMPKDANLDLIRIEMLNHGVELAWLDVLCLRQHGGKGEHLRLEEWKLDVPTIGWVYSYRTRVVCYFNGLGWPLRLTPGYFESDRCWFQRAWTLQEISFNPIIGGETGDDVAEDEESVLEHASEMRNRVSSGPLDKVAGLAYLFNLRSIPMYDAKTSDAVAWEVLMDLIFPPSRAELFFCFPEPGNGRKYWRPSWQQILTMKHCLTSPIWWGGCVEHGDTDQNLYKGYFIDSADVRGLDEGLEQEKPRQGEMVFKTFDDHVYPIPDGSYAVAGPDITGCGVVGWLRENQKFEKLCSAMRKEKKTQTASPHAVLE</sequence>
<comment type="caution">
    <text evidence="1">The sequence shown here is derived from an EMBL/GenBank/DDBJ whole genome shotgun (WGS) entry which is preliminary data.</text>
</comment>
<proteinExistence type="predicted"/>
<gene>
    <name evidence="1" type="ORF">IW261DRAFT_1419881</name>
</gene>